<dbReference type="RefSeq" id="WP_346063807.1">
    <property type="nucleotide sequence ID" value="NZ_BAAADR010000022.1"/>
</dbReference>
<name>A0ABW2EZK7_9GAMM</name>
<feature type="transmembrane region" description="Helical" evidence="1">
    <location>
        <begin position="12"/>
        <end position="32"/>
    </location>
</feature>
<reference evidence="5" key="1">
    <citation type="journal article" date="2019" name="Int. J. Syst. Evol. Microbiol.">
        <title>The Global Catalogue of Microorganisms (GCM) 10K type strain sequencing project: providing services to taxonomists for standard genome sequencing and annotation.</title>
        <authorList>
            <consortium name="The Broad Institute Genomics Platform"/>
            <consortium name="The Broad Institute Genome Sequencing Center for Infectious Disease"/>
            <person name="Wu L."/>
            <person name="Ma J."/>
        </authorList>
    </citation>
    <scope>NUCLEOTIDE SEQUENCE [LARGE SCALE GENOMIC DNA]</scope>
    <source>
        <strain evidence="5">CGMCC 1.13666</strain>
    </source>
</reference>
<dbReference type="Pfam" id="PF00990">
    <property type="entry name" value="GGDEF"/>
    <property type="match status" value="1"/>
</dbReference>
<feature type="transmembrane region" description="Helical" evidence="1">
    <location>
        <begin position="44"/>
        <end position="69"/>
    </location>
</feature>
<dbReference type="InterPro" id="IPR029787">
    <property type="entry name" value="Nucleotide_cyclase"/>
</dbReference>
<dbReference type="InterPro" id="IPR035919">
    <property type="entry name" value="EAL_sf"/>
</dbReference>
<dbReference type="SMART" id="SM00052">
    <property type="entry name" value="EAL"/>
    <property type="match status" value="1"/>
</dbReference>
<sequence length="551" mass="60559">MWLGSLSQGVRHAVMLALLGLLLSLGTLAVYFTGGTRYATPYLMLVPVLLAAAGYGLRGALATALVAGGLMALMPLDVASQQPQPTLNWLIRLCLYLVIGGVAGSLFGLLRHAHSVSERLARTDPRTGLANQVALEEALRRRLAQGRQSGVGLILVRLTDIGDVLEALGPETADAMVMAMGERLGRQDRRIVEVFRFSNSELYLLLEGAGPAEIRGIAMRLAEAGEENLVVQEVPLRAQLVMGSSWQATEATTARELIRESRVAMLAAMEKHRLHCHYSADLAHDKREALQLISHVRQDLERGRFELHFQPKLRLADGRICGCEGLIRWRDDQGRLIAPGLFMPKVERTSLIAPVTRFVADQACRFAGTVDGVVGINISVRNLHDGALLDELLALSRQHGIVPERLEVEITESSLMHDLVTGKWALERLRGHGIRVSIDDFGTGFSSFEYLQYLPITGLKIDRAFIRGLDGDSPFHFRSRCLVAGLIDMGHALGLEVIAEGVETLEQHQALCRLGCDQAQGFLYTKALPAADYRAWYGQHRPAAWLEIADR</sequence>
<keyword evidence="1" id="KW-0472">Membrane</keyword>
<evidence type="ECO:0000313" key="4">
    <source>
        <dbReference type="EMBL" id="MFC7091415.1"/>
    </source>
</evidence>
<feature type="transmembrane region" description="Helical" evidence="1">
    <location>
        <begin position="89"/>
        <end position="110"/>
    </location>
</feature>
<dbReference type="InterPro" id="IPR001633">
    <property type="entry name" value="EAL_dom"/>
</dbReference>
<dbReference type="SUPFAM" id="SSF55073">
    <property type="entry name" value="Nucleotide cyclase"/>
    <property type="match status" value="1"/>
</dbReference>
<organism evidence="4 5">
    <name type="scientific">Halomonas salifodinae</name>
    <dbReference type="NCBI Taxonomy" id="438745"/>
    <lineage>
        <taxon>Bacteria</taxon>
        <taxon>Pseudomonadati</taxon>
        <taxon>Pseudomonadota</taxon>
        <taxon>Gammaproteobacteria</taxon>
        <taxon>Oceanospirillales</taxon>
        <taxon>Halomonadaceae</taxon>
        <taxon>Halomonas</taxon>
    </lineage>
</organism>
<dbReference type="Gene3D" id="3.30.70.270">
    <property type="match status" value="1"/>
</dbReference>
<evidence type="ECO:0000256" key="1">
    <source>
        <dbReference type="SAM" id="Phobius"/>
    </source>
</evidence>
<dbReference type="InterPro" id="IPR000160">
    <property type="entry name" value="GGDEF_dom"/>
</dbReference>
<proteinExistence type="predicted"/>
<dbReference type="PANTHER" id="PTHR33121:SF79">
    <property type="entry name" value="CYCLIC DI-GMP PHOSPHODIESTERASE PDED-RELATED"/>
    <property type="match status" value="1"/>
</dbReference>
<evidence type="ECO:0000313" key="5">
    <source>
        <dbReference type="Proteomes" id="UP001596411"/>
    </source>
</evidence>
<feature type="domain" description="EAL" evidence="2">
    <location>
        <begin position="289"/>
        <end position="541"/>
    </location>
</feature>
<dbReference type="Proteomes" id="UP001596411">
    <property type="component" value="Unassembled WGS sequence"/>
</dbReference>
<keyword evidence="5" id="KW-1185">Reference proteome</keyword>
<dbReference type="PROSITE" id="PS50887">
    <property type="entry name" value="GGDEF"/>
    <property type="match status" value="1"/>
</dbReference>
<dbReference type="PANTHER" id="PTHR33121">
    <property type="entry name" value="CYCLIC DI-GMP PHOSPHODIESTERASE PDEF"/>
    <property type="match status" value="1"/>
</dbReference>
<dbReference type="PROSITE" id="PS50883">
    <property type="entry name" value="EAL"/>
    <property type="match status" value="1"/>
</dbReference>
<dbReference type="InterPro" id="IPR050706">
    <property type="entry name" value="Cyclic-di-GMP_PDE-like"/>
</dbReference>
<comment type="caution">
    <text evidence="4">The sequence shown here is derived from an EMBL/GenBank/DDBJ whole genome shotgun (WGS) entry which is preliminary data.</text>
</comment>
<keyword evidence="1" id="KW-1133">Transmembrane helix</keyword>
<accession>A0ABW2EZK7</accession>
<gene>
    <name evidence="4" type="ORF">ACFQH5_17860</name>
</gene>
<evidence type="ECO:0000259" key="2">
    <source>
        <dbReference type="PROSITE" id="PS50883"/>
    </source>
</evidence>
<dbReference type="InterPro" id="IPR043128">
    <property type="entry name" value="Rev_trsase/Diguanyl_cyclase"/>
</dbReference>
<protein>
    <submittedName>
        <fullName evidence="4">Bifunctional diguanylate cyclase/phosphodiesterase</fullName>
    </submittedName>
</protein>
<feature type="domain" description="GGDEF" evidence="3">
    <location>
        <begin position="149"/>
        <end position="281"/>
    </location>
</feature>
<keyword evidence="1" id="KW-0812">Transmembrane</keyword>
<evidence type="ECO:0000259" key="3">
    <source>
        <dbReference type="PROSITE" id="PS50887"/>
    </source>
</evidence>
<dbReference type="SUPFAM" id="SSF141868">
    <property type="entry name" value="EAL domain-like"/>
    <property type="match status" value="1"/>
</dbReference>
<dbReference type="Gene3D" id="3.20.20.450">
    <property type="entry name" value="EAL domain"/>
    <property type="match status" value="1"/>
</dbReference>
<dbReference type="CDD" id="cd01948">
    <property type="entry name" value="EAL"/>
    <property type="match status" value="1"/>
</dbReference>
<dbReference type="SMART" id="SM00267">
    <property type="entry name" value="GGDEF"/>
    <property type="match status" value="1"/>
</dbReference>
<dbReference type="Pfam" id="PF00563">
    <property type="entry name" value="EAL"/>
    <property type="match status" value="1"/>
</dbReference>
<dbReference type="EMBL" id="JBHSZP010000036">
    <property type="protein sequence ID" value="MFC7091415.1"/>
    <property type="molecule type" value="Genomic_DNA"/>
</dbReference>